<feature type="binding site" evidence="5">
    <location>
        <begin position="567"/>
        <end position="569"/>
    </location>
    <ligand>
        <name>cyanocob(III)alamin</name>
        <dbReference type="ChEBI" id="CHEBI:17439"/>
    </ligand>
</feature>
<organism evidence="8 9">
    <name type="scientific">Araneus ventricosus</name>
    <name type="common">Orbweaver spider</name>
    <name type="synonym">Epeira ventricosa</name>
    <dbReference type="NCBI Taxonomy" id="182803"/>
    <lineage>
        <taxon>Eukaryota</taxon>
        <taxon>Metazoa</taxon>
        <taxon>Ecdysozoa</taxon>
        <taxon>Arthropoda</taxon>
        <taxon>Chelicerata</taxon>
        <taxon>Arachnida</taxon>
        <taxon>Araneae</taxon>
        <taxon>Araneomorphae</taxon>
        <taxon>Entelegynae</taxon>
        <taxon>Araneoidea</taxon>
        <taxon>Araneidae</taxon>
        <taxon>Araneus</taxon>
    </lineage>
</organism>
<proteinExistence type="predicted"/>
<feature type="binding site" evidence="5">
    <location>
        <position position="359"/>
    </location>
    <ligand>
        <name>cyanocob(III)alamin</name>
        <dbReference type="ChEBI" id="CHEBI:17439"/>
    </ligand>
</feature>
<keyword evidence="4 6" id="KW-1015">Disulfide bond</keyword>
<feature type="disulfide bond" evidence="7">
    <location>
        <begin position="167"/>
        <end position="185"/>
    </location>
</feature>
<comment type="caution">
    <text evidence="7">Lacks conserved residue(s) required for the propagation of feature annotation.</text>
</comment>
<dbReference type="SMART" id="SM00192">
    <property type="entry name" value="LDLa"/>
    <property type="match status" value="1"/>
</dbReference>
<dbReference type="SUPFAM" id="SSF57424">
    <property type="entry name" value="LDL receptor-like module"/>
    <property type="match status" value="1"/>
</dbReference>
<evidence type="ECO:0000256" key="4">
    <source>
        <dbReference type="ARBA" id="ARBA00023157"/>
    </source>
</evidence>
<reference evidence="8 9" key="1">
    <citation type="journal article" date="2019" name="Sci. Rep.">
        <title>Orb-weaving spider Araneus ventricosus genome elucidates the spidroin gene catalogue.</title>
        <authorList>
            <person name="Kono N."/>
            <person name="Nakamura H."/>
            <person name="Ohtoshi R."/>
            <person name="Moran D.A.P."/>
            <person name="Shinohara A."/>
            <person name="Yoshida Y."/>
            <person name="Fujiwara M."/>
            <person name="Mori M."/>
            <person name="Tomita M."/>
            <person name="Arakawa K."/>
        </authorList>
    </citation>
    <scope>NUCLEOTIDE SEQUENCE [LARGE SCALE GENOMIC DNA]</scope>
</reference>
<keyword evidence="2" id="KW-0964">Secreted</keyword>
<feature type="disulfide bond" evidence="6">
    <location>
        <begin position="330"/>
        <end position="370"/>
    </location>
</feature>
<evidence type="ECO:0000256" key="3">
    <source>
        <dbReference type="ARBA" id="ARBA00022729"/>
    </source>
</evidence>
<dbReference type="InterPro" id="IPR036055">
    <property type="entry name" value="LDL_receptor-like_sf"/>
</dbReference>
<dbReference type="GO" id="GO:0005615">
    <property type="term" value="C:extracellular space"/>
    <property type="evidence" value="ECO:0007669"/>
    <property type="project" value="TreeGrafter"/>
</dbReference>
<evidence type="ECO:0000313" key="8">
    <source>
        <dbReference type="EMBL" id="GBM25414.1"/>
    </source>
</evidence>
<dbReference type="InterPro" id="IPR002157">
    <property type="entry name" value="Cbl-bd_prot"/>
</dbReference>
<evidence type="ECO:0000256" key="5">
    <source>
        <dbReference type="PIRSR" id="PIRSR602157-1"/>
    </source>
</evidence>
<evidence type="ECO:0000256" key="7">
    <source>
        <dbReference type="PROSITE-ProRule" id="PRU00124"/>
    </source>
</evidence>
<dbReference type="Pfam" id="PF01122">
    <property type="entry name" value="Cobalamin_bind"/>
    <property type="match status" value="1"/>
</dbReference>
<dbReference type="PANTHER" id="PTHR10559">
    <property type="entry name" value="TRANSCOBALAMIN-1/GASTRIC INTRINSIC FACTOR"/>
    <property type="match status" value="1"/>
</dbReference>
<feature type="binding site" evidence="5">
    <location>
        <begin position="550"/>
        <end position="551"/>
    </location>
    <ligand>
        <name>cyanocob(III)alamin</name>
        <dbReference type="ChEBI" id="CHEBI:17439"/>
    </ligand>
</feature>
<dbReference type="PROSITE" id="PS01209">
    <property type="entry name" value="LDLRA_1"/>
    <property type="match status" value="1"/>
</dbReference>
<feature type="binding site" evidence="5">
    <location>
        <position position="407"/>
    </location>
    <ligand>
        <name>cyanocob(III)alamin</name>
        <dbReference type="ChEBI" id="CHEBI:17439"/>
    </ligand>
</feature>
<dbReference type="PANTHER" id="PTHR10559:SF18">
    <property type="entry name" value="TRANSCOBALAMIN II"/>
    <property type="match status" value="1"/>
</dbReference>
<dbReference type="InterPro" id="IPR051588">
    <property type="entry name" value="Cobalamin_Transport"/>
</dbReference>
<dbReference type="InterPro" id="IPR002172">
    <property type="entry name" value="LDrepeatLR_classA_rpt"/>
</dbReference>
<evidence type="ECO:0000256" key="6">
    <source>
        <dbReference type="PIRSR" id="PIRSR602157-2"/>
    </source>
</evidence>
<evidence type="ECO:0000313" key="9">
    <source>
        <dbReference type="Proteomes" id="UP000499080"/>
    </source>
</evidence>
<dbReference type="Gene3D" id="2.170.130.30">
    <property type="match status" value="1"/>
</dbReference>
<dbReference type="Gene3D" id="4.10.400.10">
    <property type="entry name" value="Low-density Lipoprotein Receptor"/>
    <property type="match status" value="1"/>
</dbReference>
<feature type="disulfide bond" evidence="7">
    <location>
        <begin position="179"/>
        <end position="194"/>
    </location>
</feature>
<evidence type="ECO:0000256" key="2">
    <source>
        <dbReference type="ARBA" id="ARBA00022525"/>
    </source>
</evidence>
<evidence type="ECO:0000256" key="1">
    <source>
        <dbReference type="ARBA" id="ARBA00004613"/>
    </source>
</evidence>
<dbReference type="SUPFAM" id="SSF48239">
    <property type="entry name" value="Terpenoid cyclases/Protein prenyltransferases"/>
    <property type="match status" value="1"/>
</dbReference>
<dbReference type="GO" id="GO:0015889">
    <property type="term" value="P:cobalamin transport"/>
    <property type="evidence" value="ECO:0007669"/>
    <property type="project" value="InterPro"/>
</dbReference>
<keyword evidence="9" id="KW-1185">Reference proteome</keyword>
<dbReference type="Gene3D" id="1.50.10.20">
    <property type="match status" value="1"/>
</dbReference>
<dbReference type="CDD" id="cd00112">
    <property type="entry name" value="LDLa"/>
    <property type="match status" value="1"/>
</dbReference>
<accession>A0A4Y2EC32</accession>
<dbReference type="InterPro" id="IPR023415">
    <property type="entry name" value="LDLR_class-A_CS"/>
</dbReference>
<protein>
    <submittedName>
        <fullName evidence="8">Uncharacterized protein CG3556</fullName>
    </submittedName>
</protein>
<name>A0A4Y2EC32_ARAVE</name>
<dbReference type="AlphaFoldDB" id="A0A4Y2EC32"/>
<keyword evidence="3" id="KW-0732">Signal</keyword>
<dbReference type="Proteomes" id="UP000499080">
    <property type="component" value="Unassembled WGS sequence"/>
</dbReference>
<comment type="subcellular location">
    <subcellularLocation>
        <location evidence="1">Secreted</location>
    </subcellularLocation>
</comment>
<sequence>MTIDNGFKSLSAFCDVKSAEIPFRLHQFLVGLLNALVRIFNVNYVALSDSCNRLAAASGTISNEKSDYRYSKCWKIIVPSNSYVQLSMDSFYSSSGGCSYTKVEVSIANRDEKFTFCPGESNWQPVIAFDDITVTHEMNYHSYFTSSFSMRYRGENFMCAQKNIFKCYSGACIPQSQVCDGIKHCYNGDDEKGCETGVFAVPGVDRSRLNGTRWLKEKWSPSSGWQENTHRAIIAWHLATERNSTGVDVEGKLMVKQLEVQTLAAILRYMHNRNQTDPLTANQLSMFVNALTVACQDPYNFYGYDLVKMLKDKVDISSLTAQPVSYLALCNAGETLPVNATSVLTKVLNSDSEYPFLLDVQAAAVMAFSCVRANQQNGSNSSFIDTDYQEAVARFKQLQLDDGSFGNIYTTAIVTQALLSAGEENSKDWKLKAAVSHLMKHLNSSSVDFLATYLILPVLNGKSLSDIRSSDCSDGLQHKSQGDSVPEVKSKLGPKMRVQYSLYIGDEKDIVHTLSLRVPENITVFDIMQLAEEADSKYKFQWKQMGQKVYIYDVAGIINDFEDGLFWLLYVGKDVDSITHNTESPDKVTVNDGAQIIMWYKKATI</sequence>
<keyword evidence="5" id="KW-0170">Cobalt</keyword>
<dbReference type="OrthoDB" id="6343110at2759"/>
<dbReference type="GO" id="GO:0031419">
    <property type="term" value="F:cobalamin binding"/>
    <property type="evidence" value="ECO:0007669"/>
    <property type="project" value="InterPro"/>
</dbReference>
<gene>
    <name evidence="8" type="primary">CG3556_4</name>
    <name evidence="8" type="ORF">AVEN_245822_1</name>
</gene>
<dbReference type="InterPro" id="IPR008930">
    <property type="entry name" value="Terpenoid_cyclase/PrenylTrfase"/>
</dbReference>
<dbReference type="EMBL" id="BGPR01000537">
    <property type="protein sequence ID" value="GBM25414.1"/>
    <property type="molecule type" value="Genomic_DNA"/>
</dbReference>
<dbReference type="Pfam" id="PF00057">
    <property type="entry name" value="Ldl_recept_a"/>
    <property type="match status" value="1"/>
</dbReference>
<comment type="caution">
    <text evidence="8">The sequence shown here is derived from an EMBL/GenBank/DDBJ whole genome shotgun (WGS) entry which is preliminary data.</text>
</comment>
<dbReference type="PROSITE" id="PS50068">
    <property type="entry name" value="LDLRA_2"/>
    <property type="match status" value="1"/>
</dbReference>